<feature type="binding site" evidence="6">
    <location>
        <position position="9"/>
    </location>
    <ligand>
        <name>FMN</name>
        <dbReference type="ChEBI" id="CHEBI:58210"/>
    </ligand>
</feature>
<dbReference type="EC" id="1.7.1.17" evidence="6"/>
<dbReference type="InterPro" id="IPR023048">
    <property type="entry name" value="NADH:quinone_OxRdtase_FMN_depd"/>
</dbReference>
<dbReference type="InterPro" id="IPR003680">
    <property type="entry name" value="Flavodoxin_fold"/>
</dbReference>
<comment type="function">
    <text evidence="6">Also exhibits azoreductase activity. Catalyzes the reductive cleavage of the azo bond in aromatic azo compounds to the corresponding amines.</text>
</comment>
<dbReference type="GO" id="GO:0016655">
    <property type="term" value="F:oxidoreductase activity, acting on NAD(P)H, quinone or similar compound as acceptor"/>
    <property type="evidence" value="ECO:0007669"/>
    <property type="project" value="InterPro"/>
</dbReference>
<dbReference type="Pfam" id="PF02525">
    <property type="entry name" value="Flavodoxin_2"/>
    <property type="match status" value="1"/>
</dbReference>
<keyword evidence="4 6" id="KW-0520">NAD</keyword>
<dbReference type="Proteomes" id="UP000031030">
    <property type="component" value="Unassembled WGS sequence"/>
</dbReference>
<keyword evidence="3 6" id="KW-0560">Oxidoreductase</keyword>
<protein>
    <recommendedName>
        <fullName evidence="6">FMN dependent NADH:quinone oxidoreductase</fullName>
        <ecNumber evidence="6">1.6.5.-</ecNumber>
    </recommendedName>
    <alternativeName>
        <fullName evidence="6">Azo-dye reductase</fullName>
    </alternativeName>
    <alternativeName>
        <fullName evidence="6">FMN-dependent NADH-azo compound oxidoreductase</fullName>
    </alternativeName>
    <alternativeName>
        <fullName evidence="6">FMN-dependent NADH-azoreductase</fullName>
        <ecNumber evidence="6">1.7.1.17</ecNumber>
    </alternativeName>
</protein>
<evidence type="ECO:0000256" key="1">
    <source>
        <dbReference type="ARBA" id="ARBA00022630"/>
    </source>
</evidence>
<dbReference type="GO" id="GO:0010181">
    <property type="term" value="F:FMN binding"/>
    <property type="evidence" value="ECO:0007669"/>
    <property type="project" value="UniProtKB-UniRule"/>
</dbReference>
<dbReference type="Gene3D" id="3.40.50.360">
    <property type="match status" value="1"/>
</dbReference>
<dbReference type="AlphaFoldDB" id="A0A0B2A0R2"/>
<comment type="function">
    <text evidence="6">Quinone reductase that provides resistance to thiol-specific stress caused by electrophilic quinones.</text>
</comment>
<dbReference type="InterPro" id="IPR050104">
    <property type="entry name" value="FMN-dep_NADH:Q_OxRdtase_AzoR1"/>
</dbReference>
<dbReference type="EMBL" id="JTDK01000027">
    <property type="protein sequence ID" value="KHK95175.1"/>
    <property type="molecule type" value="Genomic_DNA"/>
</dbReference>
<dbReference type="STRING" id="1348253.LK09_19920"/>
<dbReference type="GO" id="GO:0016652">
    <property type="term" value="F:oxidoreductase activity, acting on NAD(P)H as acceptor"/>
    <property type="evidence" value="ECO:0007669"/>
    <property type="project" value="UniProtKB-UniRule"/>
</dbReference>
<feature type="domain" description="Flavodoxin-like fold" evidence="7">
    <location>
        <begin position="1"/>
        <end position="167"/>
    </location>
</feature>
<evidence type="ECO:0000256" key="5">
    <source>
        <dbReference type="ARBA" id="ARBA00048542"/>
    </source>
</evidence>
<organism evidence="8 9">
    <name type="scientific">Microbacterium mangrovi</name>
    <dbReference type="NCBI Taxonomy" id="1348253"/>
    <lineage>
        <taxon>Bacteria</taxon>
        <taxon>Bacillati</taxon>
        <taxon>Actinomycetota</taxon>
        <taxon>Actinomycetes</taxon>
        <taxon>Micrococcales</taxon>
        <taxon>Microbacteriaceae</taxon>
        <taxon>Microbacterium</taxon>
    </lineage>
</organism>
<evidence type="ECO:0000313" key="8">
    <source>
        <dbReference type="EMBL" id="KHK95175.1"/>
    </source>
</evidence>
<feature type="binding site" evidence="6">
    <location>
        <begin position="15"/>
        <end position="17"/>
    </location>
    <ligand>
        <name>FMN</name>
        <dbReference type="ChEBI" id="CHEBI:58210"/>
    </ligand>
</feature>
<comment type="catalytic activity">
    <reaction evidence="5">
        <text>N,N-dimethyl-1,4-phenylenediamine + anthranilate + 2 NAD(+) = 2-(4-dimethylaminophenyl)diazenylbenzoate + 2 NADH + 2 H(+)</text>
        <dbReference type="Rhea" id="RHEA:55872"/>
        <dbReference type="ChEBI" id="CHEBI:15378"/>
        <dbReference type="ChEBI" id="CHEBI:15783"/>
        <dbReference type="ChEBI" id="CHEBI:16567"/>
        <dbReference type="ChEBI" id="CHEBI:57540"/>
        <dbReference type="ChEBI" id="CHEBI:57945"/>
        <dbReference type="ChEBI" id="CHEBI:71579"/>
        <dbReference type="EC" id="1.7.1.17"/>
    </reaction>
    <physiologicalReaction direction="right-to-left" evidence="5">
        <dbReference type="Rhea" id="RHEA:55874"/>
    </physiologicalReaction>
</comment>
<comment type="catalytic activity">
    <reaction evidence="6">
        <text>2 a quinone + NADH + H(+) = 2 a 1,4-benzosemiquinone + NAD(+)</text>
        <dbReference type="Rhea" id="RHEA:65952"/>
        <dbReference type="ChEBI" id="CHEBI:15378"/>
        <dbReference type="ChEBI" id="CHEBI:57540"/>
        <dbReference type="ChEBI" id="CHEBI:57945"/>
        <dbReference type="ChEBI" id="CHEBI:132124"/>
        <dbReference type="ChEBI" id="CHEBI:134225"/>
    </reaction>
</comment>
<comment type="caution">
    <text evidence="6">Lacks conserved residue(s) required for the propagation of feature annotation.</text>
</comment>
<comment type="subunit">
    <text evidence="6">Homodimer.</text>
</comment>
<dbReference type="PANTHER" id="PTHR43741">
    <property type="entry name" value="FMN-DEPENDENT NADH-AZOREDUCTASE 1"/>
    <property type="match status" value="1"/>
</dbReference>
<evidence type="ECO:0000256" key="6">
    <source>
        <dbReference type="HAMAP-Rule" id="MF_01216"/>
    </source>
</evidence>
<dbReference type="HAMAP" id="MF_01216">
    <property type="entry name" value="Azoreductase_type1"/>
    <property type="match status" value="1"/>
</dbReference>
<gene>
    <name evidence="6" type="primary">azoR</name>
    <name evidence="8" type="ORF">LK09_19920</name>
</gene>
<name>A0A0B2A0R2_9MICO</name>
<dbReference type="EC" id="1.6.5.-" evidence="6"/>
<dbReference type="PANTHER" id="PTHR43741:SF4">
    <property type="entry name" value="FMN-DEPENDENT NADH:QUINONE OXIDOREDUCTASE"/>
    <property type="match status" value="1"/>
</dbReference>
<sequence>MTLFRLDASILPAFSASRALGDIVESEWTAAHPDETIVRHDLSVDPVDAGAWPAAVTAGMTPEDQRTDAQRAAVAQASALADQLVEADALLFTVPLYNYGVSQHFKTWFDLVYTDARTNPQGTALQGKPAVLVTVLGGNYSDGTPKEGWDHSTGWLRRVLEDVWGLDLTVVQRQFTLVGVNPALDQFADVAAELKTAAEAEAHIAGRRLAEVVKELAAA</sequence>
<dbReference type="InterPro" id="IPR029039">
    <property type="entry name" value="Flavoprotein-like_sf"/>
</dbReference>
<dbReference type="OrthoDB" id="9805013at2"/>
<accession>A0A0B2A0R2</accession>
<evidence type="ECO:0000256" key="4">
    <source>
        <dbReference type="ARBA" id="ARBA00023027"/>
    </source>
</evidence>
<evidence type="ECO:0000313" key="9">
    <source>
        <dbReference type="Proteomes" id="UP000031030"/>
    </source>
</evidence>
<comment type="caution">
    <text evidence="8">The sequence shown here is derived from an EMBL/GenBank/DDBJ whole genome shotgun (WGS) entry which is preliminary data.</text>
</comment>
<comment type="cofactor">
    <cofactor evidence="6">
        <name>FMN</name>
        <dbReference type="ChEBI" id="CHEBI:58210"/>
    </cofactor>
    <text evidence="6">Binds 1 FMN per subunit.</text>
</comment>
<evidence type="ECO:0000259" key="7">
    <source>
        <dbReference type="Pfam" id="PF02525"/>
    </source>
</evidence>
<dbReference type="SUPFAM" id="SSF52218">
    <property type="entry name" value="Flavoproteins"/>
    <property type="match status" value="1"/>
</dbReference>
<evidence type="ECO:0000256" key="2">
    <source>
        <dbReference type="ARBA" id="ARBA00022643"/>
    </source>
</evidence>
<dbReference type="GO" id="GO:0009055">
    <property type="term" value="F:electron transfer activity"/>
    <property type="evidence" value="ECO:0007669"/>
    <property type="project" value="UniProtKB-UniRule"/>
</dbReference>
<evidence type="ECO:0000256" key="3">
    <source>
        <dbReference type="ARBA" id="ARBA00023002"/>
    </source>
</evidence>
<keyword evidence="1 6" id="KW-0285">Flavoprotein</keyword>
<keyword evidence="2 6" id="KW-0288">FMN</keyword>
<reference evidence="8 9" key="1">
    <citation type="submission" date="2014-11" db="EMBL/GenBank/DDBJ databases">
        <title>Genome sequence of Microbacterium mangrovi MUSC 115(T).</title>
        <authorList>
            <person name="Lee L.-H."/>
        </authorList>
    </citation>
    <scope>NUCLEOTIDE SEQUENCE [LARGE SCALE GENOMIC DNA]</scope>
    <source>
        <strain evidence="8 9">MUSC 115</strain>
    </source>
</reference>
<proteinExistence type="inferred from homology"/>
<comment type="similarity">
    <text evidence="6">Belongs to the azoreductase type 1 family.</text>
</comment>
<dbReference type="RefSeq" id="WP_039403574.1">
    <property type="nucleotide sequence ID" value="NZ_JTDK01000027.1"/>
</dbReference>
<keyword evidence="9" id="KW-1185">Reference proteome</keyword>